<accession>A0ABZ1Z8M4</accession>
<protein>
    <submittedName>
        <fullName evidence="1">Uncharacterized protein</fullName>
    </submittedName>
</protein>
<dbReference type="EMBL" id="CP109491">
    <property type="protein sequence ID" value="WUX35124.1"/>
    <property type="molecule type" value="Genomic_DNA"/>
</dbReference>
<gene>
    <name evidence="1" type="ORF">OG367_02275</name>
</gene>
<dbReference type="Proteomes" id="UP001431926">
    <property type="component" value="Chromosome"/>
</dbReference>
<name>A0ABZ1Z8M4_STRAQ</name>
<dbReference type="RefSeq" id="WP_329354198.1">
    <property type="nucleotide sequence ID" value="NZ_CP109490.1"/>
</dbReference>
<organism evidence="1 2">
    <name type="scientific">Streptomyces anulatus</name>
    <name type="common">Streptomyces chrysomallus</name>
    <dbReference type="NCBI Taxonomy" id="1892"/>
    <lineage>
        <taxon>Bacteria</taxon>
        <taxon>Bacillati</taxon>
        <taxon>Actinomycetota</taxon>
        <taxon>Actinomycetes</taxon>
        <taxon>Kitasatosporales</taxon>
        <taxon>Streptomycetaceae</taxon>
        <taxon>Streptomyces</taxon>
    </lineage>
</organism>
<proteinExistence type="predicted"/>
<sequence>MDTTAQTAKVTPSSVLAQSVAQREKLKDMMATAFTATELDAVKFAKEFDDALLEYEQAIDAVIDKVDAEVLTEGHPGSGAQRLRSG</sequence>
<keyword evidence="2" id="KW-1185">Reference proteome</keyword>
<evidence type="ECO:0000313" key="1">
    <source>
        <dbReference type="EMBL" id="WUX35124.1"/>
    </source>
</evidence>
<evidence type="ECO:0000313" key="2">
    <source>
        <dbReference type="Proteomes" id="UP001431926"/>
    </source>
</evidence>
<reference evidence="1" key="1">
    <citation type="submission" date="2022-10" db="EMBL/GenBank/DDBJ databases">
        <title>The complete genomes of actinobacterial strains from the NBC collection.</title>
        <authorList>
            <person name="Joergensen T.S."/>
            <person name="Alvarez Arevalo M."/>
            <person name="Sterndorff E.B."/>
            <person name="Faurdal D."/>
            <person name="Vuksanovic O."/>
            <person name="Mourched A.-S."/>
            <person name="Charusanti P."/>
            <person name="Shaw S."/>
            <person name="Blin K."/>
            <person name="Weber T."/>
        </authorList>
    </citation>
    <scope>NUCLEOTIDE SEQUENCE</scope>
    <source>
        <strain evidence="1">NBC_01436</strain>
    </source>
</reference>